<dbReference type="Pfam" id="PF00071">
    <property type="entry name" value="Ras"/>
    <property type="match status" value="1"/>
</dbReference>
<keyword evidence="23" id="KW-1185">Reference proteome</keyword>
<keyword evidence="10" id="KW-0007">Acetylation</keyword>
<evidence type="ECO:0000256" key="7">
    <source>
        <dbReference type="ARBA" id="ARBA00022553"/>
    </source>
</evidence>
<dbReference type="InterPro" id="IPR001806">
    <property type="entry name" value="Small_GTPase"/>
</dbReference>
<keyword evidence="14" id="KW-0342">GTP-binding</keyword>
<keyword evidence="7" id="KW-0597">Phosphoprotein</keyword>
<evidence type="ECO:0000256" key="15">
    <source>
        <dbReference type="ARBA" id="ARBA00023136"/>
    </source>
</evidence>
<dbReference type="FunFam" id="3.40.50.300:FF:000139">
    <property type="entry name" value="ras-related protein Rab-6A isoform X1"/>
    <property type="match status" value="1"/>
</dbReference>
<dbReference type="GO" id="GO:0003924">
    <property type="term" value="F:GTPase activity"/>
    <property type="evidence" value="ECO:0007669"/>
    <property type="project" value="InterPro"/>
</dbReference>
<dbReference type="Pfam" id="PF01852">
    <property type="entry name" value="START"/>
    <property type="match status" value="1"/>
</dbReference>
<keyword evidence="11" id="KW-0445">Lipid transport</keyword>
<evidence type="ECO:0000256" key="13">
    <source>
        <dbReference type="ARBA" id="ARBA00023121"/>
    </source>
</evidence>
<protein>
    <recommendedName>
        <fullName evidence="17">START domain-containing protein 10</fullName>
    </recommendedName>
    <alternativeName>
        <fullName evidence="18">PCTP-like protein</fullName>
    </alternativeName>
    <alternativeName>
        <fullName evidence="19">StAR-related lipid transfer protein 10</fullName>
    </alternativeName>
</protein>
<dbReference type="InterPro" id="IPR027417">
    <property type="entry name" value="P-loop_NTPase"/>
</dbReference>
<dbReference type="FunFam" id="3.30.530.20:FF:000008">
    <property type="entry name" value="START domain containing 10"/>
    <property type="match status" value="1"/>
</dbReference>
<feature type="domain" description="START" evidence="21">
    <location>
        <begin position="214"/>
        <end position="408"/>
    </location>
</feature>
<keyword evidence="8" id="KW-0547">Nucleotide-binding</keyword>
<dbReference type="InterPro" id="IPR023393">
    <property type="entry name" value="START-like_dom_sf"/>
</dbReference>
<dbReference type="InterPro" id="IPR041951">
    <property type="entry name" value="STARD10_START"/>
</dbReference>
<dbReference type="InterPro" id="IPR050227">
    <property type="entry name" value="Rab"/>
</dbReference>
<evidence type="ECO:0000256" key="6">
    <source>
        <dbReference type="ARBA" id="ARBA00022490"/>
    </source>
</evidence>
<evidence type="ECO:0000256" key="1">
    <source>
        <dbReference type="ARBA" id="ARBA00004230"/>
    </source>
</evidence>
<dbReference type="SMART" id="SM00175">
    <property type="entry name" value="RAB"/>
    <property type="match status" value="1"/>
</dbReference>
<dbReference type="CDD" id="cd01861">
    <property type="entry name" value="Rab6"/>
    <property type="match status" value="1"/>
</dbReference>
<evidence type="ECO:0000256" key="5">
    <source>
        <dbReference type="ARBA" id="ARBA00022448"/>
    </source>
</evidence>
<keyword evidence="9" id="KW-0282">Flagellum</keyword>
<evidence type="ECO:0000256" key="17">
    <source>
        <dbReference type="ARBA" id="ARBA00070345"/>
    </source>
</evidence>
<dbReference type="AlphaFoldDB" id="A0A498LGY1"/>
<dbReference type="PANTHER" id="PTHR47977">
    <property type="entry name" value="RAS-RELATED PROTEIN RAB"/>
    <property type="match status" value="1"/>
</dbReference>
<dbReference type="STRING" id="84645.A0A498LGY1"/>
<dbReference type="GO" id="GO:0031514">
    <property type="term" value="C:motile cilium"/>
    <property type="evidence" value="ECO:0007669"/>
    <property type="project" value="UniProtKB-SubCell"/>
</dbReference>
<evidence type="ECO:0000256" key="4">
    <source>
        <dbReference type="ARBA" id="ARBA00006270"/>
    </source>
</evidence>
<evidence type="ECO:0000256" key="2">
    <source>
        <dbReference type="ARBA" id="ARBA00004370"/>
    </source>
</evidence>
<dbReference type="PROSITE" id="PS51420">
    <property type="entry name" value="RHO"/>
    <property type="match status" value="1"/>
</dbReference>
<evidence type="ECO:0000256" key="9">
    <source>
        <dbReference type="ARBA" id="ARBA00022846"/>
    </source>
</evidence>
<name>A0A498LGY1_LABRO</name>
<dbReference type="SMART" id="SM00176">
    <property type="entry name" value="RAN"/>
    <property type="match status" value="1"/>
</dbReference>
<dbReference type="SMART" id="SM00173">
    <property type="entry name" value="RAS"/>
    <property type="match status" value="1"/>
</dbReference>
<evidence type="ECO:0000256" key="14">
    <source>
        <dbReference type="ARBA" id="ARBA00023134"/>
    </source>
</evidence>
<accession>A0A498LGY1</accession>
<dbReference type="EMBL" id="QBIY01013347">
    <property type="protein sequence ID" value="RXN07401.1"/>
    <property type="molecule type" value="Genomic_DNA"/>
</dbReference>
<dbReference type="GO" id="GO:0005525">
    <property type="term" value="F:GTP binding"/>
    <property type="evidence" value="ECO:0007669"/>
    <property type="project" value="UniProtKB-KW"/>
</dbReference>
<feature type="region of interest" description="Disordered" evidence="20">
    <location>
        <begin position="438"/>
        <end position="462"/>
    </location>
</feature>
<dbReference type="GO" id="GO:0008289">
    <property type="term" value="F:lipid binding"/>
    <property type="evidence" value="ECO:0007669"/>
    <property type="project" value="UniProtKB-KW"/>
</dbReference>
<dbReference type="PROSITE" id="PS51419">
    <property type="entry name" value="RAB"/>
    <property type="match status" value="1"/>
</dbReference>
<keyword evidence="16" id="KW-0966">Cell projection</keyword>
<evidence type="ECO:0000259" key="21">
    <source>
        <dbReference type="PROSITE" id="PS50848"/>
    </source>
</evidence>
<dbReference type="PRINTS" id="PR00449">
    <property type="entry name" value="RASTRNSFRMNG"/>
</dbReference>
<evidence type="ECO:0000256" key="10">
    <source>
        <dbReference type="ARBA" id="ARBA00022990"/>
    </source>
</evidence>
<evidence type="ECO:0000256" key="12">
    <source>
        <dbReference type="ARBA" id="ARBA00023069"/>
    </source>
</evidence>
<keyword evidence="6" id="KW-0963">Cytoplasm</keyword>
<comment type="subcellular location">
    <subcellularLocation>
        <location evidence="1">Cell projection</location>
        <location evidence="1">Cilium</location>
        <location evidence="1">Flagellum</location>
    </subcellularLocation>
    <subcellularLocation>
        <location evidence="3">Cytoplasm</location>
    </subcellularLocation>
    <subcellularLocation>
        <location evidence="2">Membrane</location>
    </subcellularLocation>
</comment>
<dbReference type="GO" id="GO:0006869">
    <property type="term" value="P:lipid transport"/>
    <property type="evidence" value="ECO:0007669"/>
    <property type="project" value="UniProtKB-KW"/>
</dbReference>
<gene>
    <name evidence="22" type="ORF">ROHU_032321</name>
</gene>
<organism evidence="22 23">
    <name type="scientific">Labeo rohita</name>
    <name type="common">Indian major carp</name>
    <name type="synonym">Cyprinus rohita</name>
    <dbReference type="NCBI Taxonomy" id="84645"/>
    <lineage>
        <taxon>Eukaryota</taxon>
        <taxon>Metazoa</taxon>
        <taxon>Chordata</taxon>
        <taxon>Craniata</taxon>
        <taxon>Vertebrata</taxon>
        <taxon>Euteleostomi</taxon>
        <taxon>Actinopterygii</taxon>
        <taxon>Neopterygii</taxon>
        <taxon>Teleostei</taxon>
        <taxon>Ostariophysi</taxon>
        <taxon>Cypriniformes</taxon>
        <taxon>Cyprinidae</taxon>
        <taxon>Labeoninae</taxon>
        <taxon>Labeonini</taxon>
        <taxon>Labeo</taxon>
    </lineage>
</organism>
<evidence type="ECO:0000256" key="3">
    <source>
        <dbReference type="ARBA" id="ARBA00004496"/>
    </source>
</evidence>
<dbReference type="PROSITE" id="PS50848">
    <property type="entry name" value="START"/>
    <property type="match status" value="1"/>
</dbReference>
<reference evidence="22 23" key="1">
    <citation type="submission" date="2018-03" db="EMBL/GenBank/DDBJ databases">
        <title>Draft genome sequence of Rohu Carp (Labeo rohita).</title>
        <authorList>
            <person name="Das P."/>
            <person name="Kushwaha B."/>
            <person name="Joshi C.G."/>
            <person name="Kumar D."/>
            <person name="Nagpure N.S."/>
            <person name="Sahoo L."/>
            <person name="Das S.P."/>
            <person name="Bit A."/>
            <person name="Patnaik S."/>
            <person name="Meher P.K."/>
            <person name="Jayasankar P."/>
            <person name="Koringa P.G."/>
            <person name="Patel N.V."/>
            <person name="Hinsu A.T."/>
            <person name="Kumar R."/>
            <person name="Pandey M."/>
            <person name="Agarwal S."/>
            <person name="Srivastava S."/>
            <person name="Singh M."/>
            <person name="Iquebal M.A."/>
            <person name="Jaiswal S."/>
            <person name="Angadi U.B."/>
            <person name="Kumar N."/>
            <person name="Raza M."/>
            <person name="Shah T.M."/>
            <person name="Rai A."/>
            <person name="Jena J.K."/>
        </authorList>
    </citation>
    <scope>NUCLEOTIDE SEQUENCE [LARGE SCALE GENOMIC DNA]</scope>
    <source>
        <strain evidence="22">DASCIFA01</strain>
        <tissue evidence="22">Testis</tissue>
    </source>
</reference>
<evidence type="ECO:0000256" key="16">
    <source>
        <dbReference type="ARBA" id="ARBA00023273"/>
    </source>
</evidence>
<dbReference type="InterPro" id="IPR005225">
    <property type="entry name" value="Small_GTP-bd"/>
</dbReference>
<evidence type="ECO:0000256" key="20">
    <source>
        <dbReference type="SAM" id="MobiDB-lite"/>
    </source>
</evidence>
<keyword evidence="15" id="KW-0472">Membrane</keyword>
<evidence type="ECO:0000256" key="8">
    <source>
        <dbReference type="ARBA" id="ARBA00022741"/>
    </source>
</evidence>
<dbReference type="CDD" id="cd08871">
    <property type="entry name" value="START_STARD10-like"/>
    <property type="match status" value="1"/>
</dbReference>
<sequence>MSTTTGGGEFGNPLRKFKLVFLGEQSVGKTSLITRFMYDSFDNTYQATIGIDFLSKTMYLEDRTVRLQLWDTAGQERFRSLIPSYIRDSTIAVVVYDITNLNSFQQTSKWIDDVRTERGSDVIIMLVGNKTDLADKRQVSVEAAEKKAKELGVMYIETSAKAGYNVKQLFRRVAAALPGMDSTPEKSKEDSMSRSSGIIPDEFMFNEFKRQCLSTENWLSKYDKNDMEVWVEVAPLSASTNNKGNYSKVHKIKCRINIKDVSAATMYDVLHDGVYRKTWDPTMLESFDIARLAHNADVGYYSWICPKPLKNRDVVTLRSWQASENEYVIINFSVKHPKFPPRKDLVRAVSLMTGYLIKPTGPNSCVFTYLSQADPRGSLPKWVVNKASQVLAPKVLRSVHKAGQNYPAWKAANSPDHKPWLYPIQSELPMMDPAELSIQRGDSLENVDESSTRDAQENEDSS</sequence>
<comment type="similarity">
    <text evidence="4">Belongs to the small GTPase superfamily. Rab family.</text>
</comment>
<dbReference type="GO" id="GO:0005829">
    <property type="term" value="C:cytosol"/>
    <property type="evidence" value="ECO:0007669"/>
    <property type="project" value="UniProtKB-ARBA"/>
</dbReference>
<keyword evidence="12" id="KW-0969">Cilium</keyword>
<comment type="caution">
    <text evidence="22">The sequence shown here is derived from an EMBL/GenBank/DDBJ whole genome shotgun (WGS) entry which is preliminary data.</text>
</comment>
<evidence type="ECO:0000313" key="23">
    <source>
        <dbReference type="Proteomes" id="UP000290572"/>
    </source>
</evidence>
<dbReference type="Proteomes" id="UP000290572">
    <property type="component" value="Unassembled WGS sequence"/>
</dbReference>
<keyword evidence="13" id="KW-0446">Lipid-binding</keyword>
<keyword evidence="5" id="KW-0813">Transport</keyword>
<dbReference type="NCBIfam" id="TIGR00231">
    <property type="entry name" value="small_GTP"/>
    <property type="match status" value="1"/>
</dbReference>
<proteinExistence type="evidence at protein level"/>
<dbReference type="GO" id="GO:0016020">
    <property type="term" value="C:membrane"/>
    <property type="evidence" value="ECO:0007669"/>
    <property type="project" value="UniProtKB-SubCell"/>
</dbReference>
<evidence type="ECO:0000256" key="19">
    <source>
        <dbReference type="ARBA" id="ARBA00080073"/>
    </source>
</evidence>
<dbReference type="SUPFAM" id="SSF55961">
    <property type="entry name" value="Bet v1-like"/>
    <property type="match status" value="1"/>
</dbReference>
<evidence type="ECO:0000313" key="22">
    <source>
        <dbReference type="EMBL" id="RXN07401.1"/>
    </source>
</evidence>
<evidence type="ECO:0000256" key="11">
    <source>
        <dbReference type="ARBA" id="ARBA00023055"/>
    </source>
</evidence>
<dbReference type="SUPFAM" id="SSF52540">
    <property type="entry name" value="P-loop containing nucleoside triphosphate hydrolases"/>
    <property type="match status" value="1"/>
</dbReference>
<dbReference type="PROSITE" id="PS51421">
    <property type="entry name" value="RAS"/>
    <property type="match status" value="1"/>
</dbReference>
<evidence type="ECO:0007829" key="24">
    <source>
        <dbReference type="PeptideAtlas" id="A0A498LGY1"/>
    </source>
</evidence>
<dbReference type="SMART" id="SM00234">
    <property type="entry name" value="START"/>
    <property type="match status" value="1"/>
</dbReference>
<dbReference type="Gene3D" id="3.40.50.300">
    <property type="entry name" value="P-loop containing nucleotide triphosphate hydrolases"/>
    <property type="match status" value="1"/>
</dbReference>
<dbReference type="Gene3D" id="3.30.530.20">
    <property type="match status" value="1"/>
</dbReference>
<dbReference type="InterPro" id="IPR002913">
    <property type="entry name" value="START_lipid-bd_dom"/>
</dbReference>
<dbReference type="SMART" id="SM00174">
    <property type="entry name" value="RHO"/>
    <property type="match status" value="1"/>
</dbReference>
<evidence type="ECO:0000256" key="18">
    <source>
        <dbReference type="ARBA" id="ARBA00076937"/>
    </source>
</evidence>
<keyword evidence="24" id="KW-1267">Proteomics identification</keyword>